<name>A0AAW1P2V6_9CHLO</name>
<evidence type="ECO:0000313" key="3">
    <source>
        <dbReference type="EMBL" id="KAK9803233.1"/>
    </source>
</evidence>
<proteinExistence type="predicted"/>
<evidence type="ECO:0000256" key="2">
    <source>
        <dbReference type="SAM" id="MobiDB-lite"/>
    </source>
</evidence>
<feature type="region of interest" description="Disordered" evidence="2">
    <location>
        <begin position="355"/>
        <end position="429"/>
    </location>
</feature>
<dbReference type="EMBL" id="JALJOQ010000061">
    <property type="protein sequence ID" value="KAK9803233.1"/>
    <property type="molecule type" value="Genomic_DNA"/>
</dbReference>
<comment type="caution">
    <text evidence="3">The sequence shown here is derived from an EMBL/GenBank/DDBJ whole genome shotgun (WGS) entry which is preliminary data.</text>
</comment>
<keyword evidence="1" id="KW-0175">Coiled coil</keyword>
<feature type="compositionally biased region" description="Polar residues" evidence="2">
    <location>
        <begin position="153"/>
        <end position="164"/>
    </location>
</feature>
<accession>A0AAW1P2V6</accession>
<gene>
    <name evidence="3" type="ORF">WJX73_008112</name>
</gene>
<dbReference type="AlphaFoldDB" id="A0AAW1P2V6"/>
<dbReference type="Proteomes" id="UP001465755">
    <property type="component" value="Unassembled WGS sequence"/>
</dbReference>
<keyword evidence="4" id="KW-1185">Reference proteome</keyword>
<feature type="coiled-coil region" evidence="1">
    <location>
        <begin position="271"/>
        <end position="301"/>
    </location>
</feature>
<reference evidence="3 4" key="1">
    <citation type="journal article" date="2024" name="Nat. Commun.">
        <title>Phylogenomics reveals the evolutionary origins of lichenization in chlorophyte algae.</title>
        <authorList>
            <person name="Puginier C."/>
            <person name="Libourel C."/>
            <person name="Otte J."/>
            <person name="Skaloud P."/>
            <person name="Haon M."/>
            <person name="Grisel S."/>
            <person name="Petersen M."/>
            <person name="Berrin J.G."/>
            <person name="Delaux P.M."/>
            <person name="Dal Grande F."/>
            <person name="Keller J."/>
        </authorList>
    </citation>
    <scope>NUCLEOTIDE SEQUENCE [LARGE SCALE GENOMIC DNA]</scope>
    <source>
        <strain evidence="3 4">SAG 2036</strain>
    </source>
</reference>
<evidence type="ECO:0000256" key="1">
    <source>
        <dbReference type="SAM" id="Coils"/>
    </source>
</evidence>
<feature type="region of interest" description="Disordered" evidence="2">
    <location>
        <begin position="151"/>
        <end position="188"/>
    </location>
</feature>
<protein>
    <submittedName>
        <fullName evidence="3">Uncharacterized protein</fullName>
    </submittedName>
</protein>
<sequence>MSTKPVRAKLVAAGSGSLICSLQVSDSTFKMQRATSDVLLECDTLRISGLQRSVDTGHVSIQVKLGDANFGTISVQALTGSGRPALFLLADELFQRHKQAQTGAITLGNTTALVISEALSKSSASLAGADIAEPYLVSSNEAMGFASFEEQAQPGNSLETSVCSKEQREGAAPSAESYTPPKADSAPATAAECVGLPFSATLPDQHHEQRTAALETVVTDLQQQLQAALSQLEAQRMVQEESEKANQASMGNLAGFAQSSNAGWLASQAEVQDLQAQLGTLEQANQQLQADNAANAEALQQAMELLVMQGSQLADMEDENSGLKEALGQTDHALAGLAESLELVVQAEASQAAMESAGQQHLVEEQQVPEQQQCSEETPASEQQLEEQRTPQVQDRMPTQGLMVPQSREPPDVLQAKQQESEYDADLSRTSSGIQMDQIAALHGAIAEARDAAELAKQSCATREELDQLTKTAIWAVIPSAA</sequence>
<feature type="compositionally biased region" description="Low complexity" evidence="2">
    <location>
        <begin position="355"/>
        <end position="377"/>
    </location>
</feature>
<organism evidence="3 4">
    <name type="scientific">Symbiochloris irregularis</name>
    <dbReference type="NCBI Taxonomy" id="706552"/>
    <lineage>
        <taxon>Eukaryota</taxon>
        <taxon>Viridiplantae</taxon>
        <taxon>Chlorophyta</taxon>
        <taxon>core chlorophytes</taxon>
        <taxon>Trebouxiophyceae</taxon>
        <taxon>Trebouxiales</taxon>
        <taxon>Trebouxiaceae</taxon>
        <taxon>Symbiochloris</taxon>
    </lineage>
</organism>
<evidence type="ECO:0000313" key="4">
    <source>
        <dbReference type="Proteomes" id="UP001465755"/>
    </source>
</evidence>